<dbReference type="AlphaFoldDB" id="A0A2N3IC36"/>
<evidence type="ECO:0000313" key="3">
    <source>
        <dbReference type="Proteomes" id="UP000233618"/>
    </source>
</evidence>
<evidence type="ECO:0000313" key="2">
    <source>
        <dbReference type="EMBL" id="PKQ67924.1"/>
    </source>
</evidence>
<protein>
    <recommendedName>
        <fullName evidence="4">Lipoprotein</fullName>
    </recommendedName>
</protein>
<name>A0A2N3IC36_9BACT</name>
<sequence>MKKIICLLFILSIVYGCSTYSAFKTPVPVQDNENEIAVTDSVEYELLILDTGFESWFATRNMMATAHTNNYYKNWNQIYVLEWNQQYMQGNPRIDNYIEYDPLEDYGLEINYKLYNYFQFVEEKTGISLVRR</sequence>
<feature type="signal peptide" evidence="1">
    <location>
        <begin position="1"/>
        <end position="21"/>
    </location>
</feature>
<feature type="chain" id="PRO_5014742591" description="Lipoprotein" evidence="1">
    <location>
        <begin position="22"/>
        <end position="132"/>
    </location>
</feature>
<keyword evidence="1" id="KW-0732">Signal</keyword>
<dbReference type="Proteomes" id="UP000233618">
    <property type="component" value="Unassembled WGS sequence"/>
</dbReference>
<comment type="caution">
    <text evidence="2">The sequence shown here is derived from an EMBL/GenBank/DDBJ whole genome shotgun (WGS) entry which is preliminary data.</text>
</comment>
<dbReference type="InterPro" id="IPR046144">
    <property type="entry name" value="DUF6146"/>
</dbReference>
<keyword evidence="3" id="KW-1185">Reference proteome</keyword>
<reference evidence="2 3" key="1">
    <citation type="journal article" date="2017" name="Front. Microbiol.">
        <title>Labilibaculum manganireducens gen. nov., sp. nov. and Labilibaculum filiforme sp. nov., Novel Bacteroidetes Isolated from Subsurface Sediments of the Baltic Sea.</title>
        <authorList>
            <person name="Vandieken V."/>
            <person name="Marshall I.P."/>
            <person name="Niemann H."/>
            <person name="Engelen B."/>
            <person name="Cypionka H."/>
        </authorList>
    </citation>
    <scope>NUCLEOTIDE SEQUENCE [LARGE SCALE GENOMIC DNA]</scope>
    <source>
        <strain evidence="2 3">59.10-2M</strain>
    </source>
</reference>
<organism evidence="2 3">
    <name type="scientific">Labilibaculum manganireducens</name>
    <dbReference type="NCBI Taxonomy" id="1940525"/>
    <lineage>
        <taxon>Bacteria</taxon>
        <taxon>Pseudomonadati</taxon>
        <taxon>Bacteroidota</taxon>
        <taxon>Bacteroidia</taxon>
        <taxon>Marinilabiliales</taxon>
        <taxon>Marinifilaceae</taxon>
        <taxon>Labilibaculum</taxon>
    </lineage>
</organism>
<gene>
    <name evidence="2" type="ORF">BZG01_06035</name>
</gene>
<dbReference type="PROSITE" id="PS51257">
    <property type="entry name" value="PROKAR_LIPOPROTEIN"/>
    <property type="match status" value="1"/>
</dbReference>
<accession>A0A2N3IC36</accession>
<proteinExistence type="predicted"/>
<dbReference type="EMBL" id="MVDE01000006">
    <property type="protein sequence ID" value="PKQ67924.1"/>
    <property type="molecule type" value="Genomic_DNA"/>
</dbReference>
<dbReference type="Pfam" id="PF19643">
    <property type="entry name" value="DUF6146"/>
    <property type="match status" value="1"/>
</dbReference>
<evidence type="ECO:0008006" key="4">
    <source>
        <dbReference type="Google" id="ProtNLM"/>
    </source>
</evidence>
<dbReference type="RefSeq" id="WP_101308935.1">
    <property type="nucleotide sequence ID" value="NZ_MVDE01000006.1"/>
</dbReference>
<evidence type="ECO:0000256" key="1">
    <source>
        <dbReference type="SAM" id="SignalP"/>
    </source>
</evidence>